<dbReference type="InterPro" id="IPR014710">
    <property type="entry name" value="RmlC-like_jellyroll"/>
</dbReference>
<dbReference type="Pfam" id="PF07883">
    <property type="entry name" value="Cupin_2"/>
    <property type="match status" value="1"/>
</dbReference>
<evidence type="ECO:0000259" key="1">
    <source>
        <dbReference type="Pfam" id="PF07883"/>
    </source>
</evidence>
<dbReference type="InterPro" id="IPR013096">
    <property type="entry name" value="Cupin_2"/>
</dbReference>
<dbReference type="OrthoDB" id="1551122at2"/>
<dbReference type="RefSeq" id="WP_068807346.1">
    <property type="nucleotide sequence ID" value="NZ_CP014671.1"/>
</dbReference>
<dbReference type="Gene3D" id="2.60.120.10">
    <property type="entry name" value="Jelly Rolls"/>
    <property type="match status" value="1"/>
</dbReference>
<dbReference type="InterPro" id="IPR011051">
    <property type="entry name" value="RmlC_Cupin_sf"/>
</dbReference>
<reference evidence="3" key="1">
    <citation type="submission" date="2016-03" db="EMBL/GenBank/DDBJ databases">
        <title>Complete genome sequence of Solimmundus cernigliae, representing a novel lineage of polycyclic aromatic hydrocarbon degraders within the Gammaproteobacteria.</title>
        <authorList>
            <person name="Singleton D.R."/>
            <person name="Dickey A.N."/>
            <person name="Scholl E.H."/>
            <person name="Wright F.A."/>
            <person name="Aitken M.D."/>
        </authorList>
    </citation>
    <scope>NUCLEOTIDE SEQUENCE [LARGE SCALE GENOMIC DNA]</scope>
    <source>
        <strain evidence="3">TR3.2</strain>
    </source>
</reference>
<proteinExistence type="predicted"/>
<dbReference type="EMBL" id="CP014671">
    <property type="protein sequence ID" value="ANX05373.1"/>
    <property type="molecule type" value="Genomic_DNA"/>
</dbReference>
<name>A0A1B1YXK7_9GAMM</name>
<sequence length="153" mass="16847">MSGADSHVVHGAGFEWPAVALREYKNDGSPHRDITRRTLLGEAPGEQALDALVRYFEIKAGGYSTLERHQHPHAVVILRGRGQVILGERVESVAAFDCVYVAPQCFHQFLATAGEELGFLCVVSRERDRPLLPTPAELARLRAVPAVARLLRV</sequence>
<evidence type="ECO:0000313" key="3">
    <source>
        <dbReference type="Proteomes" id="UP000092952"/>
    </source>
</evidence>
<protein>
    <submittedName>
        <fullName evidence="2">Cupin</fullName>
    </submittedName>
</protein>
<evidence type="ECO:0000313" key="2">
    <source>
        <dbReference type="EMBL" id="ANX05373.1"/>
    </source>
</evidence>
<dbReference type="STRING" id="1810504.PG2T_15065"/>
<dbReference type="AlphaFoldDB" id="A0A1B1YXK7"/>
<keyword evidence="3" id="KW-1185">Reference proteome</keyword>
<dbReference type="InParanoid" id="A0A1B1YXK7"/>
<feature type="domain" description="Cupin type-2" evidence="1">
    <location>
        <begin position="55"/>
        <end position="123"/>
    </location>
</feature>
<dbReference type="SUPFAM" id="SSF51182">
    <property type="entry name" value="RmlC-like cupins"/>
    <property type="match status" value="1"/>
</dbReference>
<dbReference type="KEGG" id="gbi:PG2T_15065"/>
<dbReference type="Proteomes" id="UP000092952">
    <property type="component" value="Chromosome"/>
</dbReference>
<dbReference type="CDD" id="cd02222">
    <property type="entry name" value="cupin_TM1459-like"/>
    <property type="match status" value="1"/>
</dbReference>
<organism evidence="2 3">
    <name type="scientific">Immundisolibacter cernigliae</name>
    <dbReference type="NCBI Taxonomy" id="1810504"/>
    <lineage>
        <taxon>Bacteria</taxon>
        <taxon>Pseudomonadati</taxon>
        <taxon>Pseudomonadota</taxon>
        <taxon>Gammaproteobacteria</taxon>
        <taxon>Immundisolibacterales</taxon>
        <taxon>Immundisolibacteraceae</taxon>
        <taxon>Immundisolibacter</taxon>
    </lineage>
</organism>
<accession>A0A1B1YXK7</accession>
<gene>
    <name evidence="2" type="ORF">PG2T_15065</name>
</gene>